<reference evidence="1 2" key="2">
    <citation type="journal article" date="2013" name="Genome Biol. Evol.">
        <title>Genome sequencing of Giardia lamblia genotypes A2 and B isolates (DH and GS) and comparative analysis with the genomes of genotypes A1 and E (WB and Pig).</title>
        <authorList>
            <person name="Adam R.D."/>
            <person name="Dahlstrom E.W."/>
            <person name="Martens C.A."/>
            <person name="Bruno D.P."/>
            <person name="Barbian K.D."/>
            <person name="Ricklefs S.M."/>
            <person name="Hernandez M.M."/>
            <person name="Narla N.P."/>
            <person name="Patel R.B."/>
            <person name="Porcella S.F."/>
            <person name="Nash T.E."/>
        </authorList>
    </citation>
    <scope>NUCLEOTIDE SEQUENCE [LARGE SCALE GENOMIC DNA]</scope>
    <source>
        <strain evidence="1 2">DH</strain>
    </source>
</reference>
<reference evidence="2" key="1">
    <citation type="submission" date="2012-02" db="EMBL/GenBank/DDBJ databases">
        <title>Genome sequencing of Giardia lamblia Genotypes A2 and B isolates (DH and GS) and comparative analysis with the genomes of Genotypes A1 and E (WB and Pig).</title>
        <authorList>
            <person name="Adam R."/>
            <person name="Dahlstrom E."/>
            <person name="Martens C."/>
            <person name="Bruno D."/>
            <person name="Barbian K."/>
            <person name="Porcella S.F."/>
            <person name="Nash T."/>
        </authorList>
    </citation>
    <scope>NUCLEOTIDE SEQUENCE</scope>
    <source>
        <strain evidence="2">DH</strain>
    </source>
</reference>
<dbReference type="VEuPathDB" id="GiardiaDB:DHA2_150026"/>
<dbReference type="Proteomes" id="UP000018320">
    <property type="component" value="Unassembled WGS sequence"/>
</dbReference>
<accession>V6TNY2</accession>
<sequence length="87" mass="9918">MVELSAHVLHLLVDGNMVPLLFKYDQYFPQADKSLAYPTDLFTAALIQEPETMQRCALPTCSTVEADYRCDRFTLNTAYSQWPVSAR</sequence>
<evidence type="ECO:0000313" key="1">
    <source>
        <dbReference type="EMBL" id="ESU38695.1"/>
    </source>
</evidence>
<name>V6TNY2_GIAIN</name>
<proteinExistence type="predicted"/>
<dbReference type="EMBL" id="AHGT01000010">
    <property type="protein sequence ID" value="ESU38695.1"/>
    <property type="molecule type" value="Genomic_DNA"/>
</dbReference>
<evidence type="ECO:0000313" key="2">
    <source>
        <dbReference type="Proteomes" id="UP000018320"/>
    </source>
</evidence>
<gene>
    <name evidence="1" type="ORF">DHA2_150026</name>
</gene>
<organism evidence="1 2">
    <name type="scientific">Giardia intestinalis</name>
    <name type="common">Giardia lamblia</name>
    <dbReference type="NCBI Taxonomy" id="5741"/>
    <lineage>
        <taxon>Eukaryota</taxon>
        <taxon>Metamonada</taxon>
        <taxon>Diplomonadida</taxon>
        <taxon>Hexamitidae</taxon>
        <taxon>Giardiinae</taxon>
        <taxon>Giardia</taxon>
    </lineage>
</organism>
<protein>
    <submittedName>
        <fullName evidence="1">WD-repeat family protein</fullName>
    </submittedName>
</protein>
<comment type="caution">
    <text evidence="1">The sequence shown here is derived from an EMBL/GenBank/DDBJ whole genome shotgun (WGS) entry which is preliminary data.</text>
</comment>
<dbReference type="AlphaFoldDB" id="V6TNY2"/>